<protein>
    <submittedName>
        <fullName evidence="2">Uncharacterized protein</fullName>
    </submittedName>
</protein>
<evidence type="ECO:0000256" key="1">
    <source>
        <dbReference type="SAM" id="MobiDB-lite"/>
    </source>
</evidence>
<feature type="compositionally biased region" description="Polar residues" evidence="1">
    <location>
        <begin position="1"/>
        <end position="10"/>
    </location>
</feature>
<feature type="compositionally biased region" description="Polar residues" evidence="1">
    <location>
        <begin position="81"/>
        <end position="96"/>
    </location>
</feature>
<comment type="caution">
    <text evidence="2">The sequence shown here is derived from an EMBL/GenBank/DDBJ whole genome shotgun (WGS) entry which is preliminary data.</text>
</comment>
<dbReference type="AlphaFoldDB" id="A0A9Q3JAP1"/>
<feature type="region of interest" description="Disordered" evidence="1">
    <location>
        <begin position="76"/>
        <end position="96"/>
    </location>
</feature>
<sequence length="117" mass="13127">MRSCIGTTMPSHGRRKQHSINDRFYPGTGFSSGWYSVAAITNQSETCCLPTYPTCQPNTMPVLHCIQTSNQEEELRRQQKDNLTLSPKRNSTISDALGSTTSLAWWKNKEDGTPQCN</sequence>
<evidence type="ECO:0000313" key="3">
    <source>
        <dbReference type="Proteomes" id="UP000765509"/>
    </source>
</evidence>
<proteinExistence type="predicted"/>
<feature type="region of interest" description="Disordered" evidence="1">
    <location>
        <begin position="1"/>
        <end position="20"/>
    </location>
</feature>
<gene>
    <name evidence="2" type="ORF">O181_099245</name>
</gene>
<keyword evidence="3" id="KW-1185">Reference proteome</keyword>
<evidence type="ECO:0000313" key="2">
    <source>
        <dbReference type="EMBL" id="MBW0559530.1"/>
    </source>
</evidence>
<dbReference type="EMBL" id="AVOT02068240">
    <property type="protein sequence ID" value="MBW0559530.1"/>
    <property type="molecule type" value="Genomic_DNA"/>
</dbReference>
<reference evidence="2" key="1">
    <citation type="submission" date="2021-03" db="EMBL/GenBank/DDBJ databases">
        <title>Draft genome sequence of rust myrtle Austropuccinia psidii MF-1, a brazilian biotype.</title>
        <authorList>
            <person name="Quecine M.C."/>
            <person name="Pachon D.M.R."/>
            <person name="Bonatelli M.L."/>
            <person name="Correr F.H."/>
            <person name="Franceschini L.M."/>
            <person name="Leite T.F."/>
            <person name="Margarido G.R.A."/>
            <person name="Almeida C.A."/>
            <person name="Ferrarezi J.A."/>
            <person name="Labate C.A."/>
        </authorList>
    </citation>
    <scope>NUCLEOTIDE SEQUENCE</scope>
    <source>
        <strain evidence="2">MF-1</strain>
    </source>
</reference>
<name>A0A9Q3JAP1_9BASI</name>
<accession>A0A9Q3JAP1</accession>
<organism evidence="2 3">
    <name type="scientific">Austropuccinia psidii MF-1</name>
    <dbReference type="NCBI Taxonomy" id="1389203"/>
    <lineage>
        <taxon>Eukaryota</taxon>
        <taxon>Fungi</taxon>
        <taxon>Dikarya</taxon>
        <taxon>Basidiomycota</taxon>
        <taxon>Pucciniomycotina</taxon>
        <taxon>Pucciniomycetes</taxon>
        <taxon>Pucciniales</taxon>
        <taxon>Sphaerophragmiaceae</taxon>
        <taxon>Austropuccinia</taxon>
    </lineage>
</organism>
<dbReference type="Proteomes" id="UP000765509">
    <property type="component" value="Unassembled WGS sequence"/>
</dbReference>